<reference evidence="2" key="1">
    <citation type="journal article" date="2018" name="Infect. Genet. Evol.">
        <title>Identification of two novel CRESS DNA viruses associated with an Avipoxvirus lesion of a blue-and-gray Tanager (Thraupis episcopus).</title>
        <authorList>
            <person name="Moens M.A.J."/>
            <person name="Perez-Tris J."/>
            <person name="Cortey M."/>
            <person name="Benitez L."/>
        </authorList>
    </citation>
    <scope>NUCLEOTIDE SEQUENCE [LARGE SCALE GENOMIC DNA]</scope>
    <source>
        <strain evidence="2">TaCV2</strain>
    </source>
</reference>
<protein>
    <submittedName>
        <fullName evidence="2">Putative viral capsid</fullName>
    </submittedName>
</protein>
<sequence>MASPIDKVRRYKKLTSTFLPENTTEIKEILKKEYAMDYLKKALNIQERTTKTRYCRDHKISVHTLNQGLKALNVNCNKQHNRNKNKEPEHQTTKSKRTQKSKNTHVHNDYAAGSKTEMHETSQYSIKENDETQTEIDNTDLDIDIKELAKKITKKSKREIQQPIDWSNREPGKL</sequence>
<feature type="region of interest" description="Disordered" evidence="1">
    <location>
        <begin position="79"/>
        <end position="139"/>
    </location>
</feature>
<evidence type="ECO:0000256" key="1">
    <source>
        <dbReference type="SAM" id="MobiDB-lite"/>
    </source>
</evidence>
<accession>A0A2L2P5L0</accession>
<dbReference type="Proteomes" id="UP000256499">
    <property type="component" value="Segment"/>
</dbReference>
<organism evidence="2">
    <name type="scientific">Circoviridae TaCV2</name>
    <dbReference type="NCBI Taxonomy" id="2094725"/>
    <lineage>
        <taxon>Viruses</taxon>
        <taxon>Monodnaviria</taxon>
        <taxon>Shotokuvirae</taxon>
        <taxon>Cressdnaviricota</taxon>
        <taxon>Arfiviricetes</taxon>
        <taxon>Jormunvirales</taxon>
        <taxon>Draupnirviridae</taxon>
        <taxon>Armipotenivirus</taxon>
        <taxon>Armipotenivirus tanscopis</taxon>
    </lineage>
</organism>
<evidence type="ECO:0000313" key="2">
    <source>
        <dbReference type="EMBL" id="AVH76406.1"/>
    </source>
</evidence>
<keyword evidence="3" id="KW-1185">Reference proteome</keyword>
<name>A0A2L2P5L0_9VIRU</name>
<feature type="region of interest" description="Disordered" evidence="1">
    <location>
        <begin position="152"/>
        <end position="174"/>
    </location>
</feature>
<evidence type="ECO:0000313" key="3">
    <source>
        <dbReference type="Proteomes" id="UP000256499"/>
    </source>
</evidence>
<proteinExistence type="predicted"/>
<dbReference type="EMBL" id="MF804498">
    <property type="protein sequence ID" value="AVH76406.1"/>
    <property type="molecule type" value="Genomic_DNA"/>
</dbReference>
<feature type="compositionally biased region" description="Basic residues" evidence="1">
    <location>
        <begin position="93"/>
        <end position="105"/>
    </location>
</feature>